<dbReference type="EMBL" id="RBWW01000001">
    <property type="protein sequence ID" value="RKS82177.1"/>
    <property type="molecule type" value="Genomic_DNA"/>
</dbReference>
<dbReference type="Proteomes" id="UP000268233">
    <property type="component" value="Unassembled WGS sequence"/>
</dbReference>
<evidence type="ECO:0000313" key="1">
    <source>
        <dbReference type="EMBL" id="RKS82177.1"/>
    </source>
</evidence>
<proteinExistence type="predicted"/>
<comment type="caution">
    <text evidence="1">The sequence shown here is derived from an EMBL/GenBank/DDBJ whole genome shotgun (WGS) entry which is preliminary data.</text>
</comment>
<evidence type="ECO:0000313" key="2">
    <source>
        <dbReference type="Proteomes" id="UP000268233"/>
    </source>
</evidence>
<accession>A0A495R4B6</accession>
<dbReference type="AlphaFoldDB" id="A0A495R4B6"/>
<organism evidence="1 2">
    <name type="scientific">Haloarcula quadrata</name>
    <dbReference type="NCBI Taxonomy" id="182779"/>
    <lineage>
        <taxon>Archaea</taxon>
        <taxon>Methanobacteriati</taxon>
        <taxon>Methanobacteriota</taxon>
        <taxon>Stenosarchaea group</taxon>
        <taxon>Halobacteria</taxon>
        <taxon>Halobacteriales</taxon>
        <taxon>Haloarculaceae</taxon>
        <taxon>Haloarcula</taxon>
    </lineage>
</organism>
<dbReference type="RefSeq" id="WP_167467363.1">
    <property type="nucleotide sequence ID" value="NZ_RBWW01000001.1"/>
</dbReference>
<gene>
    <name evidence="1" type="ORF">BDK61_1477</name>
</gene>
<sequence length="56" mass="6198">MSLLGRLAYHAGQLAAYVVTIEVEEQDGETHIVHRVKSPREIVTGLIDRVRAGDAR</sequence>
<keyword evidence="2" id="KW-1185">Reference proteome</keyword>
<protein>
    <submittedName>
        <fullName evidence="1">Uncharacterized protein</fullName>
    </submittedName>
</protein>
<reference evidence="1 2" key="1">
    <citation type="submission" date="2018-10" db="EMBL/GenBank/DDBJ databases">
        <title>Genomic Encyclopedia of Archaeal and Bacterial Type Strains, Phase II (KMG-II): from individual species to whole genera.</title>
        <authorList>
            <person name="Goeker M."/>
        </authorList>
    </citation>
    <scope>NUCLEOTIDE SEQUENCE [LARGE SCALE GENOMIC DNA]</scope>
    <source>
        <strain evidence="1 2">DSM 11927</strain>
    </source>
</reference>
<name>A0A495R4B6_9EURY</name>